<feature type="compositionally biased region" description="Basic and acidic residues" evidence="1">
    <location>
        <begin position="218"/>
        <end position="232"/>
    </location>
</feature>
<proteinExistence type="predicted"/>
<sequence length="307" mass="33084">MARSCDALYRPTTRKSLLSTVSDVNSEPSKMRYGGRGGAGSRARKIKPSSSKARTLPQSTSASSPACLKDAPPPVPAIPTTTLAERRGAANLPSPLILQAPSPYNAPDLHTPPLSATTHSTAPDSEYPNTPRTPYFYFDEAFDNSQGAPRPPPNPSGSMTRSLRRLASLSQVLFAKDRSAKAPPPTPALPSPISSGTHDSTPQSTPLTSPSETSFASEWHDAHEEHHDHTDMPETFESSTPHPDPPSTPIVVELPRPEGRVRSTSTVTVKARGRKHTGERKQRPPPPAQGEWNNDINEVIVALRLLK</sequence>
<keyword evidence="3" id="KW-1185">Reference proteome</keyword>
<dbReference type="AlphaFoldDB" id="A0A8H7DKZ5"/>
<comment type="caution">
    <text evidence="2">The sequence shown here is derived from an EMBL/GenBank/DDBJ whole genome shotgun (WGS) entry which is preliminary data.</text>
</comment>
<feature type="compositionally biased region" description="Polar residues" evidence="1">
    <location>
        <begin position="48"/>
        <end position="64"/>
    </location>
</feature>
<dbReference type="OrthoDB" id="3053347at2759"/>
<reference evidence="2" key="1">
    <citation type="submission" date="2020-05" db="EMBL/GenBank/DDBJ databases">
        <title>Mycena genomes resolve the evolution of fungal bioluminescence.</title>
        <authorList>
            <person name="Tsai I.J."/>
        </authorList>
    </citation>
    <scope>NUCLEOTIDE SEQUENCE</scope>
    <source>
        <strain evidence="2">160909Yilan</strain>
    </source>
</reference>
<name>A0A8H7DKZ5_9AGAR</name>
<accession>A0A8H7DKZ5</accession>
<organism evidence="2 3">
    <name type="scientific">Mycena sanguinolenta</name>
    <dbReference type="NCBI Taxonomy" id="230812"/>
    <lineage>
        <taxon>Eukaryota</taxon>
        <taxon>Fungi</taxon>
        <taxon>Dikarya</taxon>
        <taxon>Basidiomycota</taxon>
        <taxon>Agaricomycotina</taxon>
        <taxon>Agaricomycetes</taxon>
        <taxon>Agaricomycetidae</taxon>
        <taxon>Agaricales</taxon>
        <taxon>Marasmiineae</taxon>
        <taxon>Mycenaceae</taxon>
        <taxon>Mycena</taxon>
    </lineage>
</organism>
<feature type="region of interest" description="Disordered" evidence="1">
    <location>
        <begin position="1"/>
        <end position="137"/>
    </location>
</feature>
<feature type="compositionally biased region" description="Polar residues" evidence="1">
    <location>
        <begin position="114"/>
        <end position="132"/>
    </location>
</feature>
<dbReference type="Proteomes" id="UP000623467">
    <property type="component" value="Unassembled WGS sequence"/>
</dbReference>
<feature type="compositionally biased region" description="Polar residues" evidence="1">
    <location>
        <begin position="14"/>
        <end position="28"/>
    </location>
</feature>
<evidence type="ECO:0000256" key="1">
    <source>
        <dbReference type="SAM" id="MobiDB-lite"/>
    </source>
</evidence>
<feature type="region of interest" description="Disordered" evidence="1">
    <location>
        <begin position="177"/>
        <end position="293"/>
    </location>
</feature>
<protein>
    <submittedName>
        <fullName evidence="2">Uncharacterized protein</fullName>
    </submittedName>
</protein>
<evidence type="ECO:0000313" key="3">
    <source>
        <dbReference type="Proteomes" id="UP000623467"/>
    </source>
</evidence>
<feature type="compositionally biased region" description="Low complexity" evidence="1">
    <location>
        <begin position="191"/>
        <end position="214"/>
    </location>
</feature>
<dbReference type="EMBL" id="JACAZH010000001">
    <property type="protein sequence ID" value="KAF7377292.1"/>
    <property type="molecule type" value="Genomic_DNA"/>
</dbReference>
<evidence type="ECO:0000313" key="2">
    <source>
        <dbReference type="EMBL" id="KAF7377292.1"/>
    </source>
</evidence>
<gene>
    <name evidence="2" type="ORF">MSAN_00149500</name>
</gene>